<feature type="domain" description="AAA" evidence="18">
    <location>
        <begin position="584"/>
        <end position="718"/>
    </location>
</feature>
<evidence type="ECO:0000256" key="12">
    <source>
        <dbReference type="ARBA" id="ARBA00022989"/>
    </source>
</evidence>
<evidence type="ECO:0000256" key="9">
    <source>
        <dbReference type="ARBA" id="ARBA00022741"/>
    </source>
</evidence>
<evidence type="ECO:0000259" key="18">
    <source>
        <dbReference type="Pfam" id="PF13614"/>
    </source>
</evidence>
<dbReference type="EMBL" id="VOSC01000019">
    <property type="protein sequence ID" value="TXE11649.1"/>
    <property type="molecule type" value="Genomic_DNA"/>
</dbReference>
<evidence type="ECO:0000256" key="5">
    <source>
        <dbReference type="ARBA" id="ARBA00022475"/>
    </source>
</evidence>
<dbReference type="GO" id="GO:0005886">
    <property type="term" value="C:plasma membrane"/>
    <property type="evidence" value="ECO:0007669"/>
    <property type="project" value="UniProtKB-SubCell"/>
</dbReference>
<dbReference type="GO" id="GO:0004715">
    <property type="term" value="F:non-membrane spanning protein tyrosine kinase activity"/>
    <property type="evidence" value="ECO:0007669"/>
    <property type="project" value="UniProtKB-EC"/>
</dbReference>
<dbReference type="InterPro" id="IPR025669">
    <property type="entry name" value="AAA_dom"/>
</dbReference>
<dbReference type="Pfam" id="PF13614">
    <property type="entry name" value="AAA_31"/>
    <property type="match status" value="1"/>
</dbReference>
<comment type="catalytic activity">
    <reaction evidence="15">
        <text>L-tyrosyl-[protein] + ATP = O-phospho-L-tyrosyl-[protein] + ADP + H(+)</text>
        <dbReference type="Rhea" id="RHEA:10596"/>
        <dbReference type="Rhea" id="RHEA-COMP:10136"/>
        <dbReference type="Rhea" id="RHEA-COMP:20101"/>
        <dbReference type="ChEBI" id="CHEBI:15378"/>
        <dbReference type="ChEBI" id="CHEBI:30616"/>
        <dbReference type="ChEBI" id="CHEBI:46858"/>
        <dbReference type="ChEBI" id="CHEBI:61978"/>
        <dbReference type="ChEBI" id="CHEBI:456216"/>
        <dbReference type="EC" id="2.7.10.2"/>
    </reaction>
</comment>
<dbReference type="GO" id="GO:0005524">
    <property type="term" value="F:ATP binding"/>
    <property type="evidence" value="ECO:0007669"/>
    <property type="project" value="UniProtKB-KW"/>
</dbReference>
<evidence type="ECO:0000313" key="19">
    <source>
        <dbReference type="EMBL" id="TXE11649.1"/>
    </source>
</evidence>
<dbReference type="CDD" id="cd05387">
    <property type="entry name" value="BY-kinase"/>
    <property type="match status" value="1"/>
</dbReference>
<keyword evidence="6" id="KW-0997">Cell inner membrane</keyword>
<comment type="similarity">
    <text evidence="3">Belongs to the etk/wzc family.</text>
</comment>
<evidence type="ECO:0000256" key="7">
    <source>
        <dbReference type="ARBA" id="ARBA00022679"/>
    </source>
</evidence>
<dbReference type="PANTHER" id="PTHR32309">
    <property type="entry name" value="TYROSINE-PROTEIN KINASE"/>
    <property type="match status" value="1"/>
</dbReference>
<protein>
    <recommendedName>
        <fullName evidence="4">non-specific protein-tyrosine kinase</fullName>
        <ecNumber evidence="4">2.7.10.2</ecNumber>
    </recommendedName>
</protein>
<keyword evidence="13 16" id="KW-0472">Membrane</keyword>
<keyword evidence="5" id="KW-1003">Cell membrane</keyword>
<evidence type="ECO:0000256" key="3">
    <source>
        <dbReference type="ARBA" id="ARBA00008883"/>
    </source>
</evidence>
<dbReference type="EC" id="2.7.10.2" evidence="4"/>
<keyword evidence="9" id="KW-0547">Nucleotide-binding</keyword>
<evidence type="ECO:0000256" key="8">
    <source>
        <dbReference type="ARBA" id="ARBA00022692"/>
    </source>
</evidence>
<dbReference type="PANTHER" id="PTHR32309:SF13">
    <property type="entry name" value="FERRIC ENTEROBACTIN TRANSPORT PROTEIN FEPE"/>
    <property type="match status" value="1"/>
</dbReference>
<dbReference type="OrthoDB" id="9794577at2"/>
<sequence length="790" mass="88290">MEPLNQTPKGNGFQNFDLKKFISGYTKHWKWFALSVLICLVLAYFQMRSLVPEYTAMAKIMVLDDGENETGKAAIKDLTIFSGDDAAKIDDEIQVIKSREFLRNIVDKLNLNIQYFSIGRVKDYELYTNKPFQINFIASDSLINEVGFTFYVEATSNTNFNYRLHEDDAPKQLAFGEKVDTHFGGMILTPNNNISGYVNQIIKVNIIPVERVAQSLKNRIGVYPSGESSKVLNITMDDPVEKKAIDIIGTLIDEYDTASINKKRRQAINTANFINERVQSIASDLENVDDSIVGYKSRNRIADIASTSEQAFTSSVQNEELIQNAKTQLRLLDYMGGALGDNPYESIPSNIGGGDAAINNMASRYNELLAQRSNYLKSAGENNAVVVELDNTLGQIRGNLMQSINNTKQTLNIQLGALQSSSRKINSKLYSAPNQERTLRSIQRKQGIIESMYIFLLEKREEAHISISSISPKIKIVESPYSLGSFIAPQPTVLIFGAFFLGLFIPFSIIYVKDLLDTKIHNKEDLQQEISNMTVLGEIPNFGKKANGLVRRNDRSIMSESFRIIRTNIDFITKGRQVKDNDNVIFVTSTISGEGKSFVSLNLALTMANSGKRVLLIGADIRNPQIFEAIKSKVNTEAAETGLTDYLVDDAVTIKDTVNSYTMNEVTIDIMLSGKIPPNPAELLMSNRMKALFENASKEYDYVIVDTAPAMLVTDTLLISQYAGHTIYVTRAGYTEKRILNFAKELHADNKLNGMMLVVNDVQESNFGYGGSYGYYGTPQKKGWFRKGKA</sequence>
<evidence type="ECO:0000256" key="2">
    <source>
        <dbReference type="ARBA" id="ARBA00007316"/>
    </source>
</evidence>
<keyword evidence="8 16" id="KW-0812">Transmembrane</keyword>
<keyword evidence="10 19" id="KW-0418">Kinase</keyword>
<keyword evidence="14" id="KW-0829">Tyrosine-protein kinase</keyword>
<name>A0A5C7AVN1_9FLAO</name>
<feature type="transmembrane region" description="Helical" evidence="16">
    <location>
        <begin position="493"/>
        <end position="512"/>
    </location>
</feature>
<evidence type="ECO:0000256" key="10">
    <source>
        <dbReference type="ARBA" id="ARBA00022777"/>
    </source>
</evidence>
<evidence type="ECO:0000313" key="20">
    <source>
        <dbReference type="Proteomes" id="UP000321790"/>
    </source>
</evidence>
<evidence type="ECO:0000256" key="11">
    <source>
        <dbReference type="ARBA" id="ARBA00022840"/>
    </source>
</evidence>
<dbReference type="Pfam" id="PF02706">
    <property type="entry name" value="Wzz"/>
    <property type="match status" value="1"/>
</dbReference>
<evidence type="ECO:0000256" key="4">
    <source>
        <dbReference type="ARBA" id="ARBA00011903"/>
    </source>
</evidence>
<evidence type="ECO:0000256" key="14">
    <source>
        <dbReference type="ARBA" id="ARBA00023137"/>
    </source>
</evidence>
<keyword evidence="20" id="KW-1185">Reference proteome</keyword>
<feature type="transmembrane region" description="Helical" evidence="16">
    <location>
        <begin position="29"/>
        <end position="47"/>
    </location>
</feature>
<dbReference type="Proteomes" id="UP000321790">
    <property type="component" value="Unassembled WGS sequence"/>
</dbReference>
<dbReference type="InterPro" id="IPR027417">
    <property type="entry name" value="P-loop_NTPase"/>
</dbReference>
<dbReference type="RefSeq" id="WP_147133090.1">
    <property type="nucleotide sequence ID" value="NZ_VOSC01000019.1"/>
</dbReference>
<evidence type="ECO:0000256" key="16">
    <source>
        <dbReference type="SAM" id="Phobius"/>
    </source>
</evidence>
<accession>A0A5C7AVN1</accession>
<evidence type="ECO:0000259" key="17">
    <source>
        <dbReference type="Pfam" id="PF02706"/>
    </source>
</evidence>
<keyword evidence="7 19" id="KW-0808">Transferase</keyword>
<dbReference type="InterPro" id="IPR003856">
    <property type="entry name" value="LPS_length_determ_N"/>
</dbReference>
<comment type="similarity">
    <text evidence="2">Belongs to the CpsD/CapB family.</text>
</comment>
<dbReference type="SUPFAM" id="SSF52540">
    <property type="entry name" value="P-loop containing nucleoside triphosphate hydrolases"/>
    <property type="match status" value="1"/>
</dbReference>
<evidence type="ECO:0000256" key="1">
    <source>
        <dbReference type="ARBA" id="ARBA00004429"/>
    </source>
</evidence>
<comment type="caution">
    <text evidence="19">The sequence shown here is derived from an EMBL/GenBank/DDBJ whole genome shotgun (WGS) entry which is preliminary data.</text>
</comment>
<feature type="domain" description="Polysaccharide chain length determinant N-terminal" evidence="17">
    <location>
        <begin position="15"/>
        <end position="109"/>
    </location>
</feature>
<keyword evidence="11" id="KW-0067">ATP-binding</keyword>
<comment type="subcellular location">
    <subcellularLocation>
        <location evidence="1">Cell inner membrane</location>
        <topology evidence="1">Multi-pass membrane protein</topology>
    </subcellularLocation>
</comment>
<gene>
    <name evidence="19" type="ORF">FUA26_06155</name>
</gene>
<evidence type="ECO:0000256" key="15">
    <source>
        <dbReference type="ARBA" id="ARBA00051245"/>
    </source>
</evidence>
<keyword evidence="12 16" id="KW-1133">Transmembrane helix</keyword>
<dbReference type="AlphaFoldDB" id="A0A5C7AVN1"/>
<proteinExistence type="inferred from homology"/>
<organism evidence="19 20">
    <name type="scientific">Seonamhaeicola algicola</name>
    <dbReference type="NCBI Taxonomy" id="1719036"/>
    <lineage>
        <taxon>Bacteria</taxon>
        <taxon>Pseudomonadati</taxon>
        <taxon>Bacteroidota</taxon>
        <taxon>Flavobacteriia</taxon>
        <taxon>Flavobacteriales</taxon>
        <taxon>Flavobacteriaceae</taxon>
    </lineage>
</organism>
<evidence type="ECO:0000256" key="6">
    <source>
        <dbReference type="ARBA" id="ARBA00022519"/>
    </source>
</evidence>
<dbReference type="InterPro" id="IPR050445">
    <property type="entry name" value="Bact_polysacc_biosynth/exp"/>
</dbReference>
<evidence type="ECO:0000256" key="13">
    <source>
        <dbReference type="ARBA" id="ARBA00023136"/>
    </source>
</evidence>
<dbReference type="Gene3D" id="3.40.50.300">
    <property type="entry name" value="P-loop containing nucleotide triphosphate hydrolases"/>
    <property type="match status" value="1"/>
</dbReference>
<reference evidence="20" key="1">
    <citation type="submission" date="2019-08" db="EMBL/GenBank/DDBJ databases">
        <title>Seonamhaeicola sediminis sp. nov., isolated from marine sediment.</title>
        <authorList>
            <person name="Cao W.R."/>
        </authorList>
    </citation>
    <scope>NUCLEOTIDE SEQUENCE [LARGE SCALE GENOMIC DNA]</scope>
    <source>
        <strain evidence="20">Gy8</strain>
    </source>
</reference>
<dbReference type="InterPro" id="IPR005702">
    <property type="entry name" value="Wzc-like_C"/>
</dbReference>
<dbReference type="NCBIfam" id="TIGR01007">
    <property type="entry name" value="eps_fam"/>
    <property type="match status" value="1"/>
</dbReference>